<dbReference type="InterPro" id="IPR038765">
    <property type="entry name" value="Papain-like_cys_pep_sf"/>
</dbReference>
<organism evidence="1 2">
    <name type="scientific">Capsulimonas corticalis</name>
    <dbReference type="NCBI Taxonomy" id="2219043"/>
    <lineage>
        <taxon>Bacteria</taxon>
        <taxon>Bacillati</taxon>
        <taxon>Armatimonadota</taxon>
        <taxon>Armatimonadia</taxon>
        <taxon>Capsulimonadales</taxon>
        <taxon>Capsulimonadaceae</taxon>
        <taxon>Capsulimonas</taxon>
    </lineage>
</organism>
<dbReference type="EMBL" id="AP025739">
    <property type="protein sequence ID" value="BDI34526.1"/>
    <property type="molecule type" value="Genomic_DNA"/>
</dbReference>
<keyword evidence="2" id="KW-1185">Reference proteome</keyword>
<dbReference type="SUPFAM" id="SSF54001">
    <property type="entry name" value="Cysteine proteinases"/>
    <property type="match status" value="1"/>
</dbReference>
<dbReference type="RefSeq" id="WP_125205811.1">
    <property type="nucleotide sequence ID" value="NZ_AP025739.1"/>
</dbReference>
<protein>
    <submittedName>
        <fullName evidence="1">Uncharacterized protein</fullName>
    </submittedName>
</protein>
<evidence type="ECO:0000313" key="2">
    <source>
        <dbReference type="Proteomes" id="UP000287394"/>
    </source>
</evidence>
<reference evidence="1 2" key="1">
    <citation type="journal article" date="2019" name="Int. J. Syst. Evol. Microbiol.">
        <title>Capsulimonas corticalis gen. nov., sp. nov., an aerobic capsulated bacterium, of a novel bacterial order, Capsulimonadales ord. nov., of the class Armatimonadia of the phylum Armatimonadetes.</title>
        <authorList>
            <person name="Li J."/>
            <person name="Kudo C."/>
            <person name="Tonouchi A."/>
        </authorList>
    </citation>
    <scope>NUCLEOTIDE SEQUENCE [LARGE SCALE GENOMIC DNA]</scope>
    <source>
        <strain evidence="1 2">AX-7</strain>
    </source>
</reference>
<proteinExistence type="predicted"/>
<name>A0A402CQY0_9BACT</name>
<dbReference type="Gene3D" id="3.90.1720.10">
    <property type="entry name" value="endopeptidase domain like (from Nostoc punctiforme)"/>
    <property type="match status" value="1"/>
</dbReference>
<dbReference type="AlphaFoldDB" id="A0A402CQY0"/>
<evidence type="ECO:0000313" key="1">
    <source>
        <dbReference type="EMBL" id="BDI34526.1"/>
    </source>
</evidence>
<gene>
    <name evidence="1" type="ORF">CCAX7_65770</name>
</gene>
<dbReference type="Proteomes" id="UP000287394">
    <property type="component" value="Chromosome"/>
</dbReference>
<accession>A0A402CQY0</accession>
<dbReference type="KEGG" id="ccot:CCAX7_65770"/>
<dbReference type="OrthoDB" id="9870858at2"/>
<sequence length="181" mass="20009">MSTPSLLFIQYPASGASAPPPAKPGDLLLFVRPHRLLDYVIKLFTLSRYYHVGIYAGDGHVLEARPKGVGRNSLADRKGGYVVAPAPHGKGAEALAWAETQIGANFDRWNMVHVLLEHIFVKIQLNIVPSGKYSCGELAATAFYHAGVRLFPDRDLDDIEPKDFARFLPKEEAERRPVSNT</sequence>